<evidence type="ECO:0000313" key="2">
    <source>
        <dbReference type="Proteomes" id="UP000192940"/>
    </source>
</evidence>
<proteinExistence type="predicted"/>
<dbReference type="SUPFAM" id="SSF52540">
    <property type="entry name" value="P-loop containing nucleoside triphosphate hydrolases"/>
    <property type="match status" value="1"/>
</dbReference>
<reference evidence="1 2" key="1">
    <citation type="submission" date="2017-04" db="EMBL/GenBank/DDBJ databases">
        <authorList>
            <person name="Afonso C.L."/>
            <person name="Miller P.J."/>
            <person name="Scott M.A."/>
            <person name="Spackman E."/>
            <person name="Goraichik I."/>
            <person name="Dimitrov K.M."/>
            <person name="Suarez D.L."/>
            <person name="Swayne D.E."/>
        </authorList>
    </citation>
    <scope>NUCLEOTIDE SEQUENCE [LARGE SCALE GENOMIC DNA]</scope>
    <source>
        <strain evidence="1 2">N3/975</strain>
    </source>
</reference>
<name>A0A1X7H367_9BACL</name>
<keyword evidence="2" id="KW-1185">Reference proteome</keyword>
<evidence type="ECO:0000313" key="1">
    <source>
        <dbReference type="EMBL" id="SMF78995.1"/>
    </source>
</evidence>
<dbReference type="EMBL" id="LT840184">
    <property type="protein sequence ID" value="SMF78995.1"/>
    <property type="molecule type" value="Genomic_DNA"/>
</dbReference>
<dbReference type="STRING" id="1313296.SAMN05661091_1649"/>
<dbReference type="AlphaFoldDB" id="A0A1X7H367"/>
<organism evidence="1 2">
    <name type="scientific">Paenibacillus uliginis N3/975</name>
    <dbReference type="NCBI Taxonomy" id="1313296"/>
    <lineage>
        <taxon>Bacteria</taxon>
        <taxon>Bacillati</taxon>
        <taxon>Bacillota</taxon>
        <taxon>Bacilli</taxon>
        <taxon>Bacillales</taxon>
        <taxon>Paenibacillaceae</taxon>
        <taxon>Paenibacillus</taxon>
    </lineage>
</organism>
<accession>A0A1X7H367</accession>
<dbReference type="InterPro" id="IPR027417">
    <property type="entry name" value="P-loop_NTPase"/>
</dbReference>
<dbReference type="Proteomes" id="UP000192940">
    <property type="component" value="Chromosome I"/>
</dbReference>
<sequence length="363" mass="42651">MKTLKLEQLKINNNVITFNSGMNIIIGNNGSGKTTLFNIILYLLGLHKNKRITKFLYEIDPELIVNIEGQRLSFKRTINDEILIEGDINEKLNTNELVDFYSSLLSPQFNVGDDRTAAIQIIRASFYTQGELYSKTDRDNLDNKIMGINVNYLKESKRQIDVFKNNLQKDEYSYEILKTYINNVEKNIINLQNNDHIKGILQQEFFNMYDEIFENKKILDQATKAYNIILEQYDNLKSERKILFNDFLNEYIEKTNGRSIREYSSSSNYSGSERIRIEFLSFLIKTVRHIDYPFLNTSGLFIVDSPFSFDMNNVKEIRKMVERETKLDKLQYIEFCSKDDTISPDWIISDLRNKGALNWLRVD</sequence>
<gene>
    <name evidence="1" type="ORF">SAMN05661091_1649</name>
</gene>
<dbReference type="Gene3D" id="3.40.50.300">
    <property type="entry name" value="P-loop containing nucleotide triphosphate hydrolases"/>
    <property type="match status" value="1"/>
</dbReference>
<protein>
    <submittedName>
        <fullName evidence="1">AAA domain-containing protein</fullName>
    </submittedName>
</protein>